<dbReference type="AlphaFoldDB" id="Q4JMP3"/>
<reference evidence="2" key="1">
    <citation type="journal article" date="2005" name="PLoS Biol.">
        <title>New insights into metabolic properties of marine bacteria encoding proteorhodopsins.</title>
        <authorList>
            <person name="Sabehi G."/>
            <person name="Loy A."/>
            <person name="Jung K.H."/>
            <person name="Partha R."/>
            <person name="Spudich J.L."/>
            <person name="Isaacson T."/>
            <person name="Hirschberg J."/>
            <person name="Wagner M."/>
            <person name="Beja O."/>
        </authorList>
    </citation>
    <scope>NUCLEOTIDE SEQUENCE</scope>
</reference>
<proteinExistence type="predicted"/>
<evidence type="ECO:0000313" key="2">
    <source>
        <dbReference type="EMBL" id="AAY87270.1"/>
    </source>
</evidence>
<feature type="domain" description="Flagellar protein FlgJ N-terminal" evidence="1">
    <location>
        <begin position="49"/>
        <end position="96"/>
    </location>
</feature>
<sequence length="103" mass="11331">MQNEINMASIIDNARVTAESSLASKPRGDQSLREVAEQFEAIFLNEFIKQARKAKLADDILGSDAQDTYQEMMDRELSTQLSGRVNLGIAEALVRQLGGESQG</sequence>
<dbReference type="InterPro" id="IPR019301">
    <property type="entry name" value="Flagellar_prot_FlgJ_N"/>
</dbReference>
<accession>Q4JMP3</accession>
<evidence type="ECO:0000259" key="1">
    <source>
        <dbReference type="Pfam" id="PF10135"/>
    </source>
</evidence>
<name>Q4JMP3_9BACT</name>
<dbReference type="EMBL" id="DQ068068">
    <property type="protein sequence ID" value="AAY87270.1"/>
    <property type="molecule type" value="Genomic_DNA"/>
</dbReference>
<protein>
    <submittedName>
        <fullName evidence="2">Predicted flagellum-specific muramidase</fullName>
    </submittedName>
</protein>
<dbReference type="Pfam" id="PF10135">
    <property type="entry name" value="Rod-binding"/>
    <property type="match status" value="1"/>
</dbReference>
<dbReference type="PRINTS" id="PR01002">
    <property type="entry name" value="FLGFLGJ"/>
</dbReference>
<organism evidence="2">
    <name type="scientific">uncultured bacterium BAC17H8</name>
    <dbReference type="NCBI Taxonomy" id="332980"/>
    <lineage>
        <taxon>Bacteria</taxon>
        <taxon>environmental samples</taxon>
    </lineage>
</organism>